<dbReference type="InterPro" id="IPR035906">
    <property type="entry name" value="MetI-like_sf"/>
</dbReference>
<dbReference type="GO" id="GO:0055085">
    <property type="term" value="P:transmembrane transport"/>
    <property type="evidence" value="ECO:0007669"/>
    <property type="project" value="InterPro"/>
</dbReference>
<proteinExistence type="predicted"/>
<dbReference type="SUPFAM" id="SSF161098">
    <property type="entry name" value="MetI-like"/>
    <property type="match status" value="1"/>
</dbReference>
<evidence type="ECO:0000256" key="5">
    <source>
        <dbReference type="ARBA" id="ARBA00022989"/>
    </source>
</evidence>
<sequence length="285" mass="31533">MSRKIKKDKVKFVWTPKKAATAISAYMVGIFFIYPYINMLLTSLKPHGELYANPTKRLPKSWQFDNYIDVWSKAPIADFLTASIVVSICATLLVLIVSVPAAYYVARNRFKGRSAFLLLVLATQMFSPTALIIGIFREVKFFGLLDTWPALIVVNAGFNLAFAVWLLSGFFASVPVEIEEAAMVDGCTRFQALRRIVLPVTLPGLVTAVIFTFVATWNEFTVALTVMSSPARQPISTGITTFVGQYDVAWEYLFTTTAIAIIPVVILFISIEKYLVGGLTAGSVK</sequence>
<dbReference type="Pfam" id="PF00528">
    <property type="entry name" value="BPD_transp_1"/>
    <property type="match status" value="1"/>
</dbReference>
<dbReference type="PROSITE" id="PS50928">
    <property type="entry name" value="ABC_TM1"/>
    <property type="match status" value="1"/>
</dbReference>
<dbReference type="CDD" id="cd06261">
    <property type="entry name" value="TM_PBP2"/>
    <property type="match status" value="1"/>
</dbReference>
<evidence type="ECO:0000259" key="8">
    <source>
        <dbReference type="PROSITE" id="PS50928"/>
    </source>
</evidence>
<evidence type="ECO:0000256" key="4">
    <source>
        <dbReference type="ARBA" id="ARBA00022692"/>
    </source>
</evidence>
<dbReference type="EMBL" id="CAEZYV010000017">
    <property type="protein sequence ID" value="CAB4731214.1"/>
    <property type="molecule type" value="Genomic_DNA"/>
</dbReference>
<dbReference type="InterPro" id="IPR050901">
    <property type="entry name" value="BP-dep_ABC_trans_perm"/>
</dbReference>
<feature type="transmembrane region" description="Helical" evidence="7">
    <location>
        <begin position="148"/>
        <end position="176"/>
    </location>
</feature>
<protein>
    <submittedName>
        <fullName evidence="9">Unannotated protein</fullName>
    </submittedName>
</protein>
<feature type="transmembrane region" description="Helical" evidence="7">
    <location>
        <begin position="20"/>
        <end position="37"/>
    </location>
</feature>
<evidence type="ECO:0000256" key="3">
    <source>
        <dbReference type="ARBA" id="ARBA00022475"/>
    </source>
</evidence>
<keyword evidence="2" id="KW-0813">Transport</keyword>
<keyword evidence="3" id="KW-1003">Cell membrane</keyword>
<organism evidence="9">
    <name type="scientific">freshwater metagenome</name>
    <dbReference type="NCBI Taxonomy" id="449393"/>
    <lineage>
        <taxon>unclassified sequences</taxon>
        <taxon>metagenomes</taxon>
        <taxon>ecological metagenomes</taxon>
    </lineage>
</organism>
<dbReference type="InterPro" id="IPR000515">
    <property type="entry name" value="MetI-like"/>
</dbReference>
<evidence type="ECO:0000313" key="9">
    <source>
        <dbReference type="EMBL" id="CAB4731214.1"/>
    </source>
</evidence>
<feature type="transmembrane region" description="Helical" evidence="7">
    <location>
        <begin position="196"/>
        <end position="217"/>
    </location>
</feature>
<evidence type="ECO:0000256" key="1">
    <source>
        <dbReference type="ARBA" id="ARBA00004651"/>
    </source>
</evidence>
<accession>A0A6J6S8H6</accession>
<reference evidence="9" key="1">
    <citation type="submission" date="2020-05" db="EMBL/GenBank/DDBJ databases">
        <authorList>
            <person name="Chiriac C."/>
            <person name="Salcher M."/>
            <person name="Ghai R."/>
            <person name="Kavagutti S V."/>
        </authorList>
    </citation>
    <scope>NUCLEOTIDE SEQUENCE</scope>
</reference>
<feature type="transmembrane region" description="Helical" evidence="7">
    <location>
        <begin position="116"/>
        <end position="136"/>
    </location>
</feature>
<feature type="transmembrane region" description="Helical" evidence="7">
    <location>
        <begin position="252"/>
        <end position="271"/>
    </location>
</feature>
<comment type="subcellular location">
    <subcellularLocation>
        <location evidence="1">Cell membrane</location>
        <topology evidence="1">Multi-pass membrane protein</topology>
    </subcellularLocation>
</comment>
<dbReference type="PANTHER" id="PTHR32243:SF18">
    <property type="entry name" value="INNER MEMBRANE ABC TRANSPORTER PERMEASE PROTEIN YCJP"/>
    <property type="match status" value="1"/>
</dbReference>
<name>A0A6J6S8H6_9ZZZZ</name>
<evidence type="ECO:0000256" key="7">
    <source>
        <dbReference type="SAM" id="Phobius"/>
    </source>
</evidence>
<feature type="domain" description="ABC transmembrane type-1" evidence="8">
    <location>
        <begin position="80"/>
        <end position="271"/>
    </location>
</feature>
<keyword evidence="4 7" id="KW-0812">Transmembrane</keyword>
<dbReference type="PANTHER" id="PTHR32243">
    <property type="entry name" value="MALTOSE TRANSPORT SYSTEM PERMEASE-RELATED"/>
    <property type="match status" value="1"/>
</dbReference>
<gene>
    <name evidence="9" type="ORF">UFOPK2788_00203</name>
</gene>
<evidence type="ECO:0000256" key="6">
    <source>
        <dbReference type="ARBA" id="ARBA00023136"/>
    </source>
</evidence>
<keyword evidence="5 7" id="KW-1133">Transmembrane helix</keyword>
<evidence type="ECO:0000256" key="2">
    <source>
        <dbReference type="ARBA" id="ARBA00022448"/>
    </source>
</evidence>
<dbReference type="Gene3D" id="1.10.3720.10">
    <property type="entry name" value="MetI-like"/>
    <property type="match status" value="1"/>
</dbReference>
<dbReference type="AlphaFoldDB" id="A0A6J6S8H6"/>
<dbReference type="GO" id="GO:0005886">
    <property type="term" value="C:plasma membrane"/>
    <property type="evidence" value="ECO:0007669"/>
    <property type="project" value="UniProtKB-SubCell"/>
</dbReference>
<keyword evidence="6 7" id="KW-0472">Membrane</keyword>
<feature type="transmembrane region" description="Helical" evidence="7">
    <location>
        <begin position="79"/>
        <end position="104"/>
    </location>
</feature>